<evidence type="ECO:0000256" key="4">
    <source>
        <dbReference type="SAM" id="MobiDB-lite"/>
    </source>
</evidence>
<dbReference type="InterPro" id="IPR051544">
    <property type="entry name" value="TPS_OM_transporter"/>
</dbReference>
<evidence type="ECO:0000256" key="3">
    <source>
        <dbReference type="ARBA" id="ARBA00023237"/>
    </source>
</evidence>
<evidence type="ECO:0000256" key="5">
    <source>
        <dbReference type="SAM" id="SignalP"/>
    </source>
</evidence>
<dbReference type="Gene3D" id="3.10.20.310">
    <property type="entry name" value="membrane protein fhac"/>
    <property type="match status" value="1"/>
</dbReference>
<dbReference type="Gene3D" id="2.40.160.50">
    <property type="entry name" value="membrane protein fhac: a member of the omp85/tpsb transporter family"/>
    <property type="match status" value="1"/>
</dbReference>
<feature type="signal peptide" evidence="5">
    <location>
        <begin position="1"/>
        <end position="23"/>
    </location>
</feature>
<dbReference type="EMBL" id="JAUUDS010000002">
    <property type="protein sequence ID" value="MDP1027012.1"/>
    <property type="molecule type" value="Genomic_DNA"/>
</dbReference>
<keyword evidence="1" id="KW-0472">Membrane</keyword>
<evidence type="ECO:0000313" key="8">
    <source>
        <dbReference type="EMBL" id="MDP1027012.1"/>
    </source>
</evidence>
<evidence type="ECO:0000259" key="6">
    <source>
        <dbReference type="Pfam" id="PF03865"/>
    </source>
</evidence>
<feature type="domain" description="Haemolysin activator HlyB C-terminal" evidence="6">
    <location>
        <begin position="209"/>
        <end position="512"/>
    </location>
</feature>
<sequence>MPRRLILATTAASAVCIAVPAVAQVQLDRADPTIAEQVLPKPNDNPRPTTEPFTVAPTVGTPRLRSPMSTPGAIVVSGNTAVATAAFAPALVPFLGRQLTGEDLTQLASAVATVARQAGYPFANASIEPQSMSDGILRVSLDEGRIAAVRVVGAVNPLADRLLTDALVTEEPVRRTTLERAILLVGDVAGVTIKESRFVRQDGFGILLVTIEQDRASAYVQLDNRGSAEIGPIRATMLANFRGIAQAGDELRLIAATTPVHPGEFAFLRAAYAAPVDLHGSTLSVSGSIGRANPGGWLKPLDVIGDSVDVAVAYTRPLERSRARSLWAGVELRALRTNQTLLGSTLRDDRIATITGSINGVVRLGPGVLTGEIAMVGGLPLQGVTHVGDARTSRVDGDARFMTWGYTVDWTTRLKGPFVLALASTGQLASRPLLATTEIGVGGPAFGRAYDYAERTGDQGILGSAELRADLGHVEGAIDRVLLYGFVDGGYVDNLRGGAGGGSLLSTGTGARLGHGALDGMVEIAFPLNADRFDTGTRRPRVSFRVARRF</sequence>
<keyword evidence="2" id="KW-0812">Transmembrane</keyword>
<feature type="region of interest" description="Disordered" evidence="4">
    <location>
        <begin position="37"/>
        <end position="66"/>
    </location>
</feature>
<dbReference type="Pfam" id="PF03865">
    <property type="entry name" value="ShlB"/>
    <property type="match status" value="1"/>
</dbReference>
<dbReference type="PANTHER" id="PTHR34597:SF6">
    <property type="entry name" value="BLR6126 PROTEIN"/>
    <property type="match status" value="1"/>
</dbReference>
<name>A0ABT9EJ76_9SPHN</name>
<proteinExistence type="predicted"/>
<dbReference type="InterPro" id="IPR013686">
    <property type="entry name" value="Polypept-transport_assoc_ShlB"/>
</dbReference>
<reference evidence="8 9" key="1">
    <citation type="submission" date="2023-07" db="EMBL/GenBank/DDBJ databases">
        <authorList>
            <person name="Kim M.K."/>
        </authorList>
    </citation>
    <scope>NUCLEOTIDE SEQUENCE [LARGE SCALE GENOMIC DNA]</scope>
    <source>
        <strain evidence="8 9">KR1UV-12</strain>
    </source>
</reference>
<gene>
    <name evidence="8" type="ORF">Q5H91_07295</name>
</gene>
<dbReference type="Pfam" id="PF08479">
    <property type="entry name" value="POTRA_2"/>
    <property type="match status" value="1"/>
</dbReference>
<dbReference type="RefSeq" id="WP_305172687.1">
    <property type="nucleotide sequence ID" value="NZ_JAUUDS010000002.1"/>
</dbReference>
<evidence type="ECO:0000256" key="1">
    <source>
        <dbReference type="ARBA" id="ARBA00022452"/>
    </source>
</evidence>
<accession>A0ABT9EJ76</accession>
<feature type="domain" description="Polypeptide-transport-associated ShlB-type" evidence="7">
    <location>
        <begin position="74"/>
        <end position="144"/>
    </location>
</feature>
<keyword evidence="3" id="KW-0998">Cell outer membrane</keyword>
<dbReference type="InterPro" id="IPR005565">
    <property type="entry name" value="Hemolysn_activator_HlyB_C"/>
</dbReference>
<keyword evidence="5" id="KW-0732">Signal</keyword>
<feature type="chain" id="PRO_5046313602" evidence="5">
    <location>
        <begin position="24"/>
        <end position="550"/>
    </location>
</feature>
<keyword evidence="9" id="KW-1185">Reference proteome</keyword>
<comment type="caution">
    <text evidence="8">The sequence shown here is derived from an EMBL/GenBank/DDBJ whole genome shotgun (WGS) entry which is preliminary data.</text>
</comment>
<evidence type="ECO:0000256" key="2">
    <source>
        <dbReference type="ARBA" id="ARBA00022692"/>
    </source>
</evidence>
<dbReference type="Proteomes" id="UP001230685">
    <property type="component" value="Unassembled WGS sequence"/>
</dbReference>
<evidence type="ECO:0000313" key="9">
    <source>
        <dbReference type="Proteomes" id="UP001230685"/>
    </source>
</evidence>
<evidence type="ECO:0000259" key="7">
    <source>
        <dbReference type="Pfam" id="PF08479"/>
    </source>
</evidence>
<keyword evidence="1" id="KW-1134">Transmembrane beta strand</keyword>
<protein>
    <submittedName>
        <fullName evidence="8">ShlB/FhaC/HecB family hemolysin secretion/activation protein</fullName>
    </submittedName>
</protein>
<dbReference type="PANTHER" id="PTHR34597">
    <property type="entry name" value="SLR1661 PROTEIN"/>
    <property type="match status" value="1"/>
</dbReference>
<organism evidence="8 9">
    <name type="scientific">Sphingomonas aurea</name>
    <dbReference type="NCBI Taxonomy" id="3063994"/>
    <lineage>
        <taxon>Bacteria</taxon>
        <taxon>Pseudomonadati</taxon>
        <taxon>Pseudomonadota</taxon>
        <taxon>Alphaproteobacteria</taxon>
        <taxon>Sphingomonadales</taxon>
        <taxon>Sphingomonadaceae</taxon>
        <taxon>Sphingomonas</taxon>
    </lineage>
</organism>